<accession>A0A1H8UCG9</accession>
<proteinExistence type="inferred from homology"/>
<dbReference type="GO" id="GO:0110001">
    <property type="term" value="C:toxin-antitoxin complex"/>
    <property type="evidence" value="ECO:0007669"/>
    <property type="project" value="InterPro"/>
</dbReference>
<name>A0A1H8UCG9_9BACL</name>
<comment type="similarity">
    <text evidence="6">Belongs to the HepT RNase toxin family.</text>
</comment>
<dbReference type="Proteomes" id="UP000198809">
    <property type="component" value="Unassembled WGS sequence"/>
</dbReference>
<keyword evidence="1" id="KW-0597">Phosphoprotein</keyword>
<dbReference type="Pfam" id="PF01934">
    <property type="entry name" value="HepT-like"/>
    <property type="match status" value="1"/>
</dbReference>
<organism evidence="8 9">
    <name type="scientific">Paenibacillus sophorae</name>
    <dbReference type="NCBI Taxonomy" id="1333845"/>
    <lineage>
        <taxon>Bacteria</taxon>
        <taxon>Bacillati</taxon>
        <taxon>Bacillota</taxon>
        <taxon>Bacilli</taxon>
        <taxon>Bacillales</taxon>
        <taxon>Paenibacillaceae</taxon>
        <taxon>Paenibacillus</taxon>
    </lineage>
</organism>
<evidence type="ECO:0000313" key="7">
    <source>
        <dbReference type="EMBL" id="QWU13186.1"/>
    </source>
</evidence>
<keyword evidence="10" id="KW-1185">Reference proteome</keyword>
<evidence type="ECO:0000256" key="2">
    <source>
        <dbReference type="ARBA" id="ARBA00022649"/>
    </source>
</evidence>
<reference evidence="8 9" key="1">
    <citation type="submission" date="2016-10" db="EMBL/GenBank/DDBJ databases">
        <authorList>
            <person name="de Groot N.N."/>
        </authorList>
    </citation>
    <scope>NUCLEOTIDE SEQUENCE [LARGE SCALE GENOMIC DNA]</scope>
    <source>
        <strain evidence="8 9">CGMCC 1.10238</strain>
    </source>
</reference>
<dbReference type="GO" id="GO:0004540">
    <property type="term" value="F:RNA nuclease activity"/>
    <property type="evidence" value="ECO:0007669"/>
    <property type="project" value="InterPro"/>
</dbReference>
<dbReference type="PANTHER" id="PTHR34139">
    <property type="entry name" value="UPF0331 PROTEIN MJ0127"/>
    <property type="match status" value="1"/>
</dbReference>
<keyword evidence="3" id="KW-0540">Nuclease</keyword>
<dbReference type="EMBL" id="CP076607">
    <property type="protein sequence ID" value="QWU13186.1"/>
    <property type="molecule type" value="Genomic_DNA"/>
</dbReference>
<evidence type="ECO:0000313" key="8">
    <source>
        <dbReference type="EMBL" id="SEP00952.1"/>
    </source>
</evidence>
<evidence type="ECO:0000256" key="6">
    <source>
        <dbReference type="ARBA" id="ARBA00024207"/>
    </source>
</evidence>
<dbReference type="STRING" id="1333845.SAMN04487895_11732"/>
<dbReference type="EMBL" id="FODH01000017">
    <property type="protein sequence ID" value="SEP00952.1"/>
    <property type="molecule type" value="Genomic_DNA"/>
</dbReference>
<evidence type="ECO:0000256" key="1">
    <source>
        <dbReference type="ARBA" id="ARBA00022553"/>
    </source>
</evidence>
<protein>
    <submittedName>
        <fullName evidence="7">DUF86 domain-containing protein</fullName>
    </submittedName>
    <submittedName>
        <fullName evidence="8">Uncharacterized conserved protein, contains HEPN domain</fullName>
    </submittedName>
</protein>
<dbReference type="AlphaFoldDB" id="A0A1H8UCG9"/>
<evidence type="ECO:0000313" key="9">
    <source>
        <dbReference type="Proteomes" id="UP000198809"/>
    </source>
</evidence>
<evidence type="ECO:0000256" key="4">
    <source>
        <dbReference type="ARBA" id="ARBA00022741"/>
    </source>
</evidence>
<dbReference type="GO" id="GO:0016787">
    <property type="term" value="F:hydrolase activity"/>
    <property type="evidence" value="ECO:0007669"/>
    <property type="project" value="UniProtKB-KW"/>
</dbReference>
<dbReference type="OrthoDB" id="9810538at2"/>
<dbReference type="GO" id="GO:0000166">
    <property type="term" value="F:nucleotide binding"/>
    <property type="evidence" value="ECO:0007669"/>
    <property type="project" value="UniProtKB-KW"/>
</dbReference>
<evidence type="ECO:0000256" key="5">
    <source>
        <dbReference type="ARBA" id="ARBA00022801"/>
    </source>
</evidence>
<keyword evidence="5" id="KW-0378">Hydrolase</keyword>
<evidence type="ECO:0000313" key="10">
    <source>
        <dbReference type="Proteomes" id="UP000683429"/>
    </source>
</evidence>
<dbReference type="RefSeq" id="WP_036602324.1">
    <property type="nucleotide sequence ID" value="NZ_CP076607.1"/>
</dbReference>
<keyword evidence="2" id="KW-1277">Toxin-antitoxin system</keyword>
<evidence type="ECO:0000256" key="3">
    <source>
        <dbReference type="ARBA" id="ARBA00022722"/>
    </source>
</evidence>
<dbReference type="InterPro" id="IPR008201">
    <property type="entry name" value="HepT-like"/>
</dbReference>
<dbReference type="InterPro" id="IPR051813">
    <property type="entry name" value="HepT_RNase_toxin"/>
</dbReference>
<reference evidence="7 10" key="2">
    <citation type="submission" date="2021-06" db="EMBL/GenBank/DDBJ databases">
        <title>Whole genome sequence of Paenibacillus sophorae DSM23020 for comparative genomics.</title>
        <authorList>
            <person name="Kim M.-J."/>
            <person name="Lee G."/>
            <person name="Shin J.-H."/>
        </authorList>
    </citation>
    <scope>NUCLEOTIDE SEQUENCE [LARGE SCALE GENOMIC DNA]</scope>
    <source>
        <strain evidence="7 10">DSM 23020</strain>
    </source>
</reference>
<dbReference type="PANTHER" id="PTHR34139:SF1">
    <property type="entry name" value="RNASE MJ1380-RELATED"/>
    <property type="match status" value="1"/>
</dbReference>
<sequence length="130" mass="15251">MKSKERIILQKLSSYVQDVLHYVQGYTFEQFMDDKKTISACAFTVSQMGELAKHISPESQAEHAHIPWRSIRGMRNRIVHDYENIDLVVLWGTITSSLPELHKQIEEILLREAQETDIFSPIEDDEEYER</sequence>
<gene>
    <name evidence="7" type="ORF">KP014_14270</name>
    <name evidence="8" type="ORF">SAMN04487895_11732</name>
</gene>
<dbReference type="InterPro" id="IPR037038">
    <property type="entry name" value="HepT-like_sf"/>
</dbReference>
<keyword evidence="4" id="KW-0547">Nucleotide-binding</keyword>
<dbReference type="Proteomes" id="UP000683429">
    <property type="component" value="Chromosome"/>
</dbReference>
<dbReference type="Gene3D" id="1.20.120.580">
    <property type="entry name" value="bsu32300-like"/>
    <property type="match status" value="1"/>
</dbReference>